<protein>
    <submittedName>
        <fullName evidence="3">CPBP family intramembrane metalloprotease</fullName>
    </submittedName>
</protein>
<keyword evidence="3" id="KW-0378">Hydrolase</keyword>
<keyword evidence="4" id="KW-1185">Reference proteome</keyword>
<accession>A0A7S9DAA7</accession>
<reference evidence="3 4" key="1">
    <citation type="submission" date="2020-09" db="EMBL/GenBank/DDBJ databases">
        <title>Complete genomes of bradyrhizobia occurring on native shrubby legumes in Australia.</title>
        <authorList>
            <person name="Lafay B."/>
        </authorList>
    </citation>
    <scope>NUCLEOTIDE SEQUENCE [LARGE SCALE GENOMIC DNA]</scope>
    <source>
        <strain evidence="3 4">BDV5040</strain>
    </source>
</reference>
<feature type="domain" description="CAAX prenyl protease 2/Lysostaphin resistance protein A-like" evidence="2">
    <location>
        <begin position="124"/>
        <end position="215"/>
    </location>
</feature>
<feature type="transmembrane region" description="Helical" evidence="1">
    <location>
        <begin position="20"/>
        <end position="39"/>
    </location>
</feature>
<dbReference type="InterPro" id="IPR052710">
    <property type="entry name" value="CAAX_protease"/>
</dbReference>
<evidence type="ECO:0000256" key="1">
    <source>
        <dbReference type="SAM" id="Phobius"/>
    </source>
</evidence>
<feature type="transmembrane region" description="Helical" evidence="1">
    <location>
        <begin position="175"/>
        <end position="194"/>
    </location>
</feature>
<keyword evidence="3" id="KW-0482">Metalloprotease</keyword>
<feature type="transmembrane region" description="Helical" evidence="1">
    <location>
        <begin position="79"/>
        <end position="100"/>
    </location>
</feature>
<evidence type="ECO:0000313" key="3">
    <source>
        <dbReference type="EMBL" id="QPF94127.1"/>
    </source>
</evidence>
<keyword evidence="1" id="KW-0812">Transmembrane</keyword>
<dbReference type="AlphaFoldDB" id="A0A7S9DAA7"/>
<keyword evidence="1" id="KW-0472">Membrane</keyword>
<keyword evidence="3" id="KW-0645">Protease</keyword>
<organism evidence="3 4">
    <name type="scientific">Bradyrhizobium commune</name>
    <dbReference type="NCBI Taxonomy" id="83627"/>
    <lineage>
        <taxon>Bacteria</taxon>
        <taxon>Pseudomonadati</taxon>
        <taxon>Pseudomonadota</taxon>
        <taxon>Alphaproteobacteria</taxon>
        <taxon>Hyphomicrobiales</taxon>
        <taxon>Nitrobacteraceae</taxon>
        <taxon>Bradyrhizobium</taxon>
    </lineage>
</organism>
<name>A0A7S9DAA7_9BRAD</name>
<evidence type="ECO:0000259" key="2">
    <source>
        <dbReference type="Pfam" id="PF02517"/>
    </source>
</evidence>
<feature type="transmembrane region" description="Helical" evidence="1">
    <location>
        <begin position="51"/>
        <end position="67"/>
    </location>
</feature>
<sequence>MDSRSPDASRALESDRAPSVWWFALALVPLFASQLMRLHPHTAAGWLVWDYAGRIAALAILAAIPPARTVAYRREQRRISLLEIGVWIAGIVLLDRLAQWPQRLINATFPATVIGKYPHPTGWLNVFDLVFGLALVAASEEIIFRRLLRNALLPYVGDGVFAILVTSLIFGADHWWAGIGNILLSATIGILFMVMYRRSGALWPVVLVHYLVDLIAFSGVWR</sequence>
<feature type="transmembrane region" description="Helical" evidence="1">
    <location>
        <begin position="120"/>
        <end position="139"/>
    </location>
</feature>
<dbReference type="Proteomes" id="UP000594621">
    <property type="component" value="Chromosome"/>
</dbReference>
<evidence type="ECO:0000313" key="4">
    <source>
        <dbReference type="Proteomes" id="UP000594621"/>
    </source>
</evidence>
<dbReference type="GO" id="GO:0004175">
    <property type="term" value="F:endopeptidase activity"/>
    <property type="evidence" value="ECO:0007669"/>
    <property type="project" value="UniProtKB-ARBA"/>
</dbReference>
<feature type="transmembrane region" description="Helical" evidence="1">
    <location>
        <begin position="201"/>
        <end position="221"/>
    </location>
</feature>
<dbReference type="PANTHER" id="PTHR36435:SF1">
    <property type="entry name" value="CAAX AMINO TERMINAL PROTEASE FAMILY PROTEIN"/>
    <property type="match status" value="1"/>
</dbReference>
<feature type="transmembrane region" description="Helical" evidence="1">
    <location>
        <begin position="151"/>
        <end position="169"/>
    </location>
</feature>
<gene>
    <name evidence="3" type="ORF">IC761_12985</name>
</gene>
<dbReference type="InterPro" id="IPR003675">
    <property type="entry name" value="Rce1/LyrA-like_dom"/>
</dbReference>
<keyword evidence="1" id="KW-1133">Transmembrane helix</keyword>
<dbReference type="EMBL" id="CP061379">
    <property type="protein sequence ID" value="QPF94127.1"/>
    <property type="molecule type" value="Genomic_DNA"/>
</dbReference>
<dbReference type="KEGG" id="bcou:IC761_12985"/>
<dbReference type="GO" id="GO:0080120">
    <property type="term" value="P:CAAX-box protein maturation"/>
    <property type="evidence" value="ECO:0007669"/>
    <property type="project" value="UniProtKB-ARBA"/>
</dbReference>
<dbReference type="RefSeq" id="WP_195803629.1">
    <property type="nucleotide sequence ID" value="NZ_CP061379.1"/>
</dbReference>
<dbReference type="GO" id="GO:0006508">
    <property type="term" value="P:proteolysis"/>
    <property type="evidence" value="ECO:0007669"/>
    <property type="project" value="UniProtKB-KW"/>
</dbReference>
<proteinExistence type="predicted"/>
<dbReference type="Pfam" id="PF02517">
    <property type="entry name" value="Rce1-like"/>
    <property type="match status" value="1"/>
</dbReference>
<dbReference type="GO" id="GO:0008237">
    <property type="term" value="F:metallopeptidase activity"/>
    <property type="evidence" value="ECO:0007669"/>
    <property type="project" value="UniProtKB-KW"/>
</dbReference>
<dbReference type="PANTHER" id="PTHR36435">
    <property type="entry name" value="SLR1288 PROTEIN"/>
    <property type="match status" value="1"/>
</dbReference>